<feature type="coiled-coil region" evidence="2">
    <location>
        <begin position="112"/>
        <end position="370"/>
    </location>
</feature>
<keyword evidence="5" id="KW-0282">Flagellum</keyword>
<dbReference type="Proteomes" id="UP000054408">
    <property type="component" value="Unassembled WGS sequence"/>
</dbReference>
<sequence>MAEPGSATTKELEELGIEASAFEALERDFQETLQQLVGDSSLAKFRQEYSKLHRALSKSYASEKRLLNRCKALQGEIVSNSAKVQQALKMSQEDQKTIAQLTKEIEKAWKMVDVANAKEAKAKETINSLREAIDKLKKLVEQGAGFSIGQENSVNELFRVKEELQKEVDLHVAKINQLRLDINAERERTSQLQAEKAAAEQQITMLQEAIRTRVVEFGRETQEKQKLNKELDDLRRELASSQDEINAKNESIASLQDQLQYTLAEVDQQKAEVENYQSLLGQMESNEAAAKDALNKAHETIVQLQGNAKEQNNLLDQHKAEIERTRKLVRDEQRKYAALQEKVVQAKNARNVVEAEKADLLKAITELNHQLELETLAKREQDRVISSLSAQTSKLKKGTEKERTKTDAQKEVVRKLANDRKVLETHIDKYKKAAQDHRKKIHELGLKKDKFRSLTMELSTKLLQTQEELKIKDLVIFDKKKKLREAKVKLKQQQMLYEAVRSDRNLYSKQLIEAQDDIAEYKRKFDILNHQIDQLKEEIVVKEQAIFTEHMTHMRVQKDFAAKQIQLSVLGSQIYEARKFQQAQAEELSKLKHIINEADTERMRQKKALEAARNERDILGTQLIRRNDELALLYEKLSINRYTLEKGEKQYAQRVKEIRALKSKNKELRRQLKLLDGQTAHVDSLKMAVFQLQRELLQERNRVKALSEELENPMNIHRWRKLEGTDPDKYDLIRKIHTLQKRLIAKTEEVVEKELLIQQKEKYYIELKNVLARQPGPEVAEQLNVYQASLKAKTRELKALAAELNMSVAQVNEFKYENERLARELNSVKKRFFEMKKKETRRKRAAAEDKAAAAPTASPGKIPVQPDPDMRRFAGGGFAIQ</sequence>
<keyword evidence="5" id="KW-0969">Cilium</keyword>
<feature type="coiled-coil region" evidence="2">
    <location>
        <begin position="483"/>
        <end position="545"/>
    </location>
</feature>
<dbReference type="eggNOG" id="ENOG502QPV7">
    <property type="taxonomic scope" value="Eukaryota"/>
</dbReference>
<keyword evidence="6" id="KW-1185">Reference proteome</keyword>
<dbReference type="AlphaFoldDB" id="A0A0L0DFB3"/>
<keyword evidence="1 2" id="KW-0175">Coiled coil</keyword>
<feature type="coiled-coil region" evidence="2">
    <location>
        <begin position="413"/>
        <end position="447"/>
    </location>
</feature>
<dbReference type="RefSeq" id="XP_013756615.1">
    <property type="nucleotide sequence ID" value="XM_013901161.1"/>
</dbReference>
<evidence type="ECO:0000256" key="2">
    <source>
        <dbReference type="SAM" id="Coils"/>
    </source>
</evidence>
<evidence type="ECO:0000256" key="3">
    <source>
        <dbReference type="SAM" id="MobiDB-lite"/>
    </source>
</evidence>
<dbReference type="GO" id="GO:0005856">
    <property type="term" value="C:cytoskeleton"/>
    <property type="evidence" value="ECO:0007669"/>
    <property type="project" value="TreeGrafter"/>
</dbReference>
<proteinExistence type="predicted"/>
<accession>A0A0L0DFB3</accession>
<name>A0A0L0DFB3_THETB</name>
<dbReference type="EMBL" id="GL349463">
    <property type="protein sequence ID" value="KNC50915.1"/>
    <property type="molecule type" value="Genomic_DNA"/>
</dbReference>
<reference evidence="5 6" key="1">
    <citation type="submission" date="2010-05" db="EMBL/GenBank/DDBJ databases">
        <title>The Genome Sequence of Thecamonas trahens ATCC 50062.</title>
        <authorList>
            <consortium name="The Broad Institute Genome Sequencing Platform"/>
            <person name="Russ C."/>
            <person name="Cuomo C."/>
            <person name="Shea T."/>
            <person name="Young S.K."/>
            <person name="Zeng Q."/>
            <person name="Koehrsen M."/>
            <person name="Haas B."/>
            <person name="Borodovsky M."/>
            <person name="Guigo R."/>
            <person name="Alvarado L."/>
            <person name="Berlin A."/>
            <person name="Bochicchio J."/>
            <person name="Borenstein D."/>
            <person name="Chapman S."/>
            <person name="Chen Z."/>
            <person name="Freedman E."/>
            <person name="Gellesch M."/>
            <person name="Goldberg J."/>
            <person name="Griggs A."/>
            <person name="Gujja S."/>
            <person name="Heilman E."/>
            <person name="Heiman D."/>
            <person name="Hepburn T."/>
            <person name="Howarth C."/>
            <person name="Jen D."/>
            <person name="Larson L."/>
            <person name="Mehta T."/>
            <person name="Park D."/>
            <person name="Pearson M."/>
            <person name="Roberts A."/>
            <person name="Saif S."/>
            <person name="Shenoy N."/>
            <person name="Sisk P."/>
            <person name="Stolte C."/>
            <person name="Sykes S."/>
            <person name="Thomson T."/>
            <person name="Walk T."/>
            <person name="White J."/>
            <person name="Yandava C."/>
            <person name="Burger G."/>
            <person name="Gray M.W."/>
            <person name="Holland P.W.H."/>
            <person name="King N."/>
            <person name="Lang F.B.F."/>
            <person name="Roger A.J."/>
            <person name="Ruiz-Trillo I."/>
            <person name="Lander E."/>
            <person name="Nusbaum C."/>
        </authorList>
    </citation>
    <scope>NUCLEOTIDE SEQUENCE [LARGE SCALE GENOMIC DNA]</scope>
    <source>
        <strain evidence="5 6">ATCC 50062</strain>
    </source>
</reference>
<evidence type="ECO:0000259" key="4">
    <source>
        <dbReference type="Pfam" id="PF21771"/>
    </source>
</evidence>
<protein>
    <submittedName>
        <fullName evidence="5">Flagellar associated protein</fullName>
    </submittedName>
</protein>
<dbReference type="PANTHER" id="PTHR32083">
    <property type="entry name" value="CILIA AND FLAGELLA-ASSOCIATED PROTEIN 58-RELATED"/>
    <property type="match status" value="1"/>
</dbReference>
<dbReference type="PANTHER" id="PTHR32083:SF0">
    <property type="entry name" value="CILIA AND FLAGELLA-ASSOCIATED PROTEIN 58"/>
    <property type="match status" value="1"/>
</dbReference>
<evidence type="ECO:0000256" key="1">
    <source>
        <dbReference type="ARBA" id="ARBA00023054"/>
    </source>
</evidence>
<gene>
    <name evidence="5" type="ORF">AMSG_07157</name>
</gene>
<evidence type="ECO:0000313" key="6">
    <source>
        <dbReference type="Proteomes" id="UP000054408"/>
    </source>
</evidence>
<dbReference type="OrthoDB" id="264785at2759"/>
<dbReference type="Pfam" id="PF21771">
    <property type="entry name" value="CFAP58_CC"/>
    <property type="match status" value="1"/>
</dbReference>
<dbReference type="InterPro" id="IPR049270">
    <property type="entry name" value="CFAP58_CC"/>
</dbReference>
<feature type="coiled-coil region" evidence="2">
    <location>
        <begin position="651"/>
        <end position="709"/>
    </location>
</feature>
<feature type="region of interest" description="Disordered" evidence="3">
    <location>
        <begin position="839"/>
        <end position="881"/>
    </location>
</feature>
<feature type="domain" description="Cilia- and flagella-associated protein 58 central coiled coil" evidence="4">
    <location>
        <begin position="396"/>
        <end position="673"/>
    </location>
</feature>
<dbReference type="GeneID" id="25566145"/>
<dbReference type="STRING" id="461836.A0A0L0DFB3"/>
<dbReference type="OMA" id="CQDDMRL"/>
<dbReference type="Gene3D" id="1.10.287.1490">
    <property type="match status" value="1"/>
</dbReference>
<keyword evidence="5" id="KW-0966">Cell projection</keyword>
<organism evidence="5 6">
    <name type="scientific">Thecamonas trahens ATCC 50062</name>
    <dbReference type="NCBI Taxonomy" id="461836"/>
    <lineage>
        <taxon>Eukaryota</taxon>
        <taxon>Apusozoa</taxon>
        <taxon>Apusomonadida</taxon>
        <taxon>Apusomonadidae</taxon>
        <taxon>Thecamonas</taxon>
    </lineage>
</organism>
<evidence type="ECO:0000313" key="5">
    <source>
        <dbReference type="EMBL" id="KNC50915.1"/>
    </source>
</evidence>